<accession>J9GQ01</accession>
<name>J9GQ01_9ZZZZ</name>
<comment type="caution">
    <text evidence="1">The sequence shown here is derived from an EMBL/GenBank/DDBJ whole genome shotgun (WGS) entry which is preliminary data.</text>
</comment>
<proteinExistence type="predicted"/>
<protein>
    <submittedName>
        <fullName evidence="1">Uncharacterized protein</fullName>
    </submittedName>
</protein>
<reference evidence="1" key="1">
    <citation type="journal article" date="2012" name="PLoS ONE">
        <title>Gene sets for utilization of primary and secondary nutrition supplies in the distal gut of endangered iberian lynx.</title>
        <authorList>
            <person name="Alcaide M."/>
            <person name="Messina E."/>
            <person name="Richter M."/>
            <person name="Bargiela R."/>
            <person name="Peplies J."/>
            <person name="Huws S.A."/>
            <person name="Newbold C.J."/>
            <person name="Golyshin P.N."/>
            <person name="Simon M.A."/>
            <person name="Lopez G."/>
            <person name="Yakimov M.M."/>
            <person name="Ferrer M."/>
        </authorList>
    </citation>
    <scope>NUCLEOTIDE SEQUENCE</scope>
</reference>
<sequence>MFYFFLIVHVDVIDDYPFDIIGQVWHGFAKDTVHQRFVQYTAGAIHEIGKIDGCHTVFCIYDTSLPKFIQGIFVAQAGNQLLQSVHGLYRIAVEGNPVLDFQHIKLRLGGQKTVARGLDAVDIDVIMNEFTAQPICNSRCHPAAAKEICDYHSLVAAGINDTFKQGFRLLSGVIYTFISLGIDGINICP</sequence>
<gene>
    <name evidence="1" type="ORF">EVA_09834</name>
</gene>
<dbReference type="EMBL" id="AMCI01002700">
    <property type="protein sequence ID" value="EJX02060.1"/>
    <property type="molecule type" value="Genomic_DNA"/>
</dbReference>
<organism evidence="1">
    <name type="scientific">gut metagenome</name>
    <dbReference type="NCBI Taxonomy" id="749906"/>
    <lineage>
        <taxon>unclassified sequences</taxon>
        <taxon>metagenomes</taxon>
        <taxon>organismal metagenomes</taxon>
    </lineage>
</organism>
<evidence type="ECO:0000313" key="1">
    <source>
        <dbReference type="EMBL" id="EJX02060.1"/>
    </source>
</evidence>
<dbReference type="AlphaFoldDB" id="J9GQ01"/>